<evidence type="ECO:0000313" key="2">
    <source>
        <dbReference type="Proteomes" id="UP000712600"/>
    </source>
</evidence>
<protein>
    <submittedName>
        <fullName evidence="1">Uncharacterized protein</fullName>
    </submittedName>
</protein>
<gene>
    <name evidence="1" type="ORF">F2Q69_00029510</name>
</gene>
<sequence>MFVRTPKSFDDPRFRLITITSTREYDWHQLHVRLRDSSCNKAHLTAIASAMRGDGACNWNICLSSHGKEEVMEMLRKEIPWQYFPNKTHEKFTRRLRKASDIPDSKWHGKWRRLVKMTVRLLSRFIRTGCVQGGKDQYMRGTISKGRATFCKAAGRSDQTNCVPAWHKSSESLRILALVKYPKEKSMIRSNKEARSSAQSLVHAV</sequence>
<comment type="caution">
    <text evidence="1">The sequence shown here is derived from an EMBL/GenBank/DDBJ whole genome shotgun (WGS) entry which is preliminary data.</text>
</comment>
<dbReference type="Proteomes" id="UP000712600">
    <property type="component" value="Unassembled WGS sequence"/>
</dbReference>
<accession>A0A8S9RSQ9</accession>
<organism evidence="1 2">
    <name type="scientific">Brassica cretica</name>
    <name type="common">Mustard</name>
    <dbReference type="NCBI Taxonomy" id="69181"/>
    <lineage>
        <taxon>Eukaryota</taxon>
        <taxon>Viridiplantae</taxon>
        <taxon>Streptophyta</taxon>
        <taxon>Embryophyta</taxon>
        <taxon>Tracheophyta</taxon>
        <taxon>Spermatophyta</taxon>
        <taxon>Magnoliopsida</taxon>
        <taxon>eudicotyledons</taxon>
        <taxon>Gunneridae</taxon>
        <taxon>Pentapetalae</taxon>
        <taxon>rosids</taxon>
        <taxon>malvids</taxon>
        <taxon>Brassicales</taxon>
        <taxon>Brassicaceae</taxon>
        <taxon>Brassiceae</taxon>
        <taxon>Brassica</taxon>
    </lineage>
</organism>
<dbReference type="AlphaFoldDB" id="A0A8S9RSQ9"/>
<proteinExistence type="predicted"/>
<reference evidence="1" key="1">
    <citation type="submission" date="2019-12" db="EMBL/GenBank/DDBJ databases">
        <title>Genome sequencing and annotation of Brassica cretica.</title>
        <authorList>
            <person name="Studholme D.J."/>
            <person name="Sarris P."/>
        </authorList>
    </citation>
    <scope>NUCLEOTIDE SEQUENCE</scope>
    <source>
        <strain evidence="1">PFS-109/04</strain>
        <tissue evidence="1">Leaf</tissue>
    </source>
</reference>
<evidence type="ECO:0000313" key="1">
    <source>
        <dbReference type="EMBL" id="KAF3583777.1"/>
    </source>
</evidence>
<name>A0A8S9RSQ9_BRACR</name>
<dbReference type="EMBL" id="QGKX02000088">
    <property type="protein sequence ID" value="KAF3583777.1"/>
    <property type="molecule type" value="Genomic_DNA"/>
</dbReference>